<evidence type="ECO:0000256" key="1">
    <source>
        <dbReference type="SAM" id="SignalP"/>
    </source>
</evidence>
<dbReference type="RefSeq" id="WP_230003157.1">
    <property type="nucleotide sequence ID" value="NZ_CP087134.1"/>
</dbReference>
<proteinExistence type="predicted"/>
<feature type="chain" id="PRO_5047376522" description="Membrane or secreted protein" evidence="1">
    <location>
        <begin position="27"/>
        <end position="60"/>
    </location>
</feature>
<evidence type="ECO:0008006" key="4">
    <source>
        <dbReference type="Google" id="ProtNLM"/>
    </source>
</evidence>
<evidence type="ECO:0000313" key="3">
    <source>
        <dbReference type="Proteomes" id="UP001273350"/>
    </source>
</evidence>
<evidence type="ECO:0000313" key="2">
    <source>
        <dbReference type="EMBL" id="MDX6189987.1"/>
    </source>
</evidence>
<feature type="signal peptide" evidence="1">
    <location>
        <begin position="1"/>
        <end position="26"/>
    </location>
</feature>
<comment type="caution">
    <text evidence="2">The sequence shown here is derived from an EMBL/GenBank/DDBJ whole genome shotgun (WGS) entry which is preliminary data.</text>
</comment>
<organism evidence="2 3">
    <name type="scientific">Flavobacterium cupriresistens</name>
    <dbReference type="NCBI Taxonomy" id="2893885"/>
    <lineage>
        <taxon>Bacteria</taxon>
        <taxon>Pseudomonadati</taxon>
        <taxon>Bacteroidota</taxon>
        <taxon>Flavobacteriia</taxon>
        <taxon>Flavobacteriales</taxon>
        <taxon>Flavobacteriaceae</taxon>
        <taxon>Flavobacterium</taxon>
    </lineage>
</organism>
<dbReference type="Proteomes" id="UP001273350">
    <property type="component" value="Unassembled WGS sequence"/>
</dbReference>
<dbReference type="EMBL" id="JAWXVI010000006">
    <property type="protein sequence ID" value="MDX6189987.1"/>
    <property type="molecule type" value="Genomic_DNA"/>
</dbReference>
<sequence length="60" mass="6422">MKKYIKFIIVVCAVTVAVFGSMDVKANRNDKDQEYGGCSGATGECGKTDQGKIIVGVYNT</sequence>
<reference evidence="2 3" key="1">
    <citation type="submission" date="2023-11" db="EMBL/GenBank/DDBJ databases">
        <title>Unpublished Manusciprt.</title>
        <authorList>
            <person name="Saticioglu I.B."/>
            <person name="Ay H."/>
            <person name="Ajmi N."/>
            <person name="Altun S."/>
            <person name="Duman M."/>
        </authorList>
    </citation>
    <scope>NUCLEOTIDE SEQUENCE [LARGE SCALE GENOMIC DNA]</scope>
    <source>
        <strain evidence="2 3">Fl-318</strain>
    </source>
</reference>
<keyword evidence="3" id="KW-1185">Reference proteome</keyword>
<gene>
    <name evidence="2" type="ORF">SGQ83_11560</name>
</gene>
<keyword evidence="1" id="KW-0732">Signal</keyword>
<protein>
    <recommendedName>
        <fullName evidence="4">Membrane or secreted protein</fullName>
    </recommendedName>
</protein>
<accession>A0ABU4RBM7</accession>
<name>A0ABU4RBM7_9FLAO</name>